<dbReference type="Pfam" id="PF02949">
    <property type="entry name" value="7tm_6"/>
    <property type="match status" value="1"/>
</dbReference>
<keyword evidence="5 10" id="KW-0552">Olfaction</keyword>
<evidence type="ECO:0000256" key="6">
    <source>
        <dbReference type="ARBA" id="ARBA00022989"/>
    </source>
</evidence>
<evidence type="ECO:0000256" key="4">
    <source>
        <dbReference type="ARBA" id="ARBA00022692"/>
    </source>
</evidence>
<feature type="transmembrane region" description="Helical" evidence="10">
    <location>
        <begin position="131"/>
        <end position="153"/>
    </location>
</feature>
<evidence type="ECO:0000256" key="1">
    <source>
        <dbReference type="ARBA" id="ARBA00004651"/>
    </source>
</evidence>
<dbReference type="PANTHER" id="PTHR21137">
    <property type="entry name" value="ODORANT RECEPTOR"/>
    <property type="match status" value="1"/>
</dbReference>
<gene>
    <name evidence="11" type="ORF">K0M31_002122</name>
</gene>
<comment type="caution">
    <text evidence="10">Lacks conserved residue(s) required for the propagation of feature annotation.</text>
</comment>
<dbReference type="GO" id="GO:0007165">
    <property type="term" value="P:signal transduction"/>
    <property type="evidence" value="ECO:0007669"/>
    <property type="project" value="UniProtKB-KW"/>
</dbReference>
<accession>A0AA40GH62</accession>
<evidence type="ECO:0000256" key="7">
    <source>
        <dbReference type="ARBA" id="ARBA00023136"/>
    </source>
</evidence>
<evidence type="ECO:0000256" key="2">
    <source>
        <dbReference type="ARBA" id="ARBA00022475"/>
    </source>
</evidence>
<feature type="transmembrane region" description="Helical" evidence="10">
    <location>
        <begin position="67"/>
        <end position="89"/>
    </location>
</feature>
<dbReference type="Proteomes" id="UP001177670">
    <property type="component" value="Unassembled WGS sequence"/>
</dbReference>
<keyword evidence="12" id="KW-1185">Reference proteome</keyword>
<evidence type="ECO:0000256" key="8">
    <source>
        <dbReference type="ARBA" id="ARBA00023170"/>
    </source>
</evidence>
<keyword evidence="9 10" id="KW-0807">Transducer</keyword>
<keyword evidence="8 10" id="KW-0675">Receptor</keyword>
<keyword evidence="2" id="KW-1003">Cell membrane</keyword>
<feature type="transmembrane region" description="Helical" evidence="10">
    <location>
        <begin position="272"/>
        <end position="293"/>
    </location>
</feature>
<keyword evidence="6 10" id="KW-1133">Transmembrane helix</keyword>
<name>A0AA40GH62_9HYME</name>
<dbReference type="EMBL" id="JAHYIQ010000001">
    <property type="protein sequence ID" value="KAK1137624.1"/>
    <property type="molecule type" value="Genomic_DNA"/>
</dbReference>
<dbReference type="InterPro" id="IPR004117">
    <property type="entry name" value="7tm6_olfct_rcpt"/>
</dbReference>
<feature type="transmembrane region" description="Helical" evidence="10">
    <location>
        <begin position="245"/>
        <end position="266"/>
    </location>
</feature>
<evidence type="ECO:0000256" key="10">
    <source>
        <dbReference type="RuleBase" id="RU351113"/>
    </source>
</evidence>
<evidence type="ECO:0000313" key="12">
    <source>
        <dbReference type="Proteomes" id="UP001177670"/>
    </source>
</evidence>
<organism evidence="11 12">
    <name type="scientific">Melipona bicolor</name>
    <dbReference type="NCBI Taxonomy" id="60889"/>
    <lineage>
        <taxon>Eukaryota</taxon>
        <taxon>Metazoa</taxon>
        <taxon>Ecdysozoa</taxon>
        <taxon>Arthropoda</taxon>
        <taxon>Hexapoda</taxon>
        <taxon>Insecta</taxon>
        <taxon>Pterygota</taxon>
        <taxon>Neoptera</taxon>
        <taxon>Endopterygota</taxon>
        <taxon>Hymenoptera</taxon>
        <taxon>Apocrita</taxon>
        <taxon>Aculeata</taxon>
        <taxon>Apoidea</taxon>
        <taxon>Anthophila</taxon>
        <taxon>Apidae</taxon>
        <taxon>Melipona</taxon>
    </lineage>
</organism>
<comment type="similarity">
    <text evidence="10">Belongs to the insect chemoreceptor superfamily. Heteromeric odorant receptor channel (TC 1.A.69) family.</text>
</comment>
<comment type="subcellular location">
    <subcellularLocation>
        <location evidence="1 10">Cell membrane</location>
        <topology evidence="1 10">Multi-pass membrane protein</topology>
    </subcellularLocation>
</comment>
<protein>
    <recommendedName>
        <fullName evidence="10">Odorant receptor</fullName>
    </recommendedName>
</protein>
<evidence type="ECO:0000256" key="9">
    <source>
        <dbReference type="ARBA" id="ARBA00023224"/>
    </source>
</evidence>
<dbReference type="AlphaFoldDB" id="A0AA40GH62"/>
<sequence>MGRRIAPERAILFTKLSVALTCSWPPSPLATKTQLFLFNALWCTAFVSSIALFLPLMAAIYEYRKHPIVLGKTVSLASAVVQVTIKMMICRLQQKRFQLLCFEMENFCKRATKTERMVLERYVEKYKYSHGIYILWCFLTTVFVICGPLYSSQTFPTHAIYPFSVKHQPLKSLIFFHQSLVGFQASSGMGIDIQVALLLRYATARFELLGMQLYNVRSNSEIDACIKKHIELLRYIKEIRLCMKYLVLATMATTTIAVIFGSLNLIANQPLILKALYAIVVFSAAIEFFMYSWPAENLMNMSMKIASAVYNIDWYDRNIRMQRKIFFTILRSQRLETIRISGIATKLSLSHYAKFLYASVSYFNALRIMIGNP</sequence>
<evidence type="ECO:0000256" key="5">
    <source>
        <dbReference type="ARBA" id="ARBA00022725"/>
    </source>
</evidence>
<dbReference type="GO" id="GO:0005549">
    <property type="term" value="F:odorant binding"/>
    <property type="evidence" value="ECO:0007669"/>
    <property type="project" value="InterPro"/>
</dbReference>
<keyword evidence="7 10" id="KW-0472">Membrane</keyword>
<dbReference type="GO" id="GO:0004984">
    <property type="term" value="F:olfactory receptor activity"/>
    <property type="evidence" value="ECO:0007669"/>
    <property type="project" value="InterPro"/>
</dbReference>
<evidence type="ECO:0000313" key="11">
    <source>
        <dbReference type="EMBL" id="KAK1137624.1"/>
    </source>
</evidence>
<keyword evidence="3 10" id="KW-0716">Sensory transduction</keyword>
<evidence type="ECO:0000256" key="3">
    <source>
        <dbReference type="ARBA" id="ARBA00022606"/>
    </source>
</evidence>
<keyword evidence="4 10" id="KW-0812">Transmembrane</keyword>
<reference evidence="11" key="1">
    <citation type="submission" date="2021-10" db="EMBL/GenBank/DDBJ databases">
        <title>Melipona bicolor Genome sequencing and assembly.</title>
        <authorList>
            <person name="Araujo N.S."/>
            <person name="Arias M.C."/>
        </authorList>
    </citation>
    <scope>NUCLEOTIDE SEQUENCE</scope>
    <source>
        <strain evidence="11">USP_2M_L1-L4_2017</strain>
        <tissue evidence="11">Whole body</tissue>
    </source>
</reference>
<dbReference type="PANTHER" id="PTHR21137:SF35">
    <property type="entry name" value="ODORANT RECEPTOR 19A-RELATED"/>
    <property type="match status" value="1"/>
</dbReference>
<feature type="transmembrane region" description="Helical" evidence="10">
    <location>
        <begin position="36"/>
        <end position="61"/>
    </location>
</feature>
<dbReference type="GO" id="GO:0005886">
    <property type="term" value="C:plasma membrane"/>
    <property type="evidence" value="ECO:0007669"/>
    <property type="project" value="UniProtKB-SubCell"/>
</dbReference>
<comment type="caution">
    <text evidence="11">The sequence shown here is derived from an EMBL/GenBank/DDBJ whole genome shotgun (WGS) entry which is preliminary data.</text>
</comment>
<feature type="transmembrane region" description="Helical" evidence="10">
    <location>
        <begin position="173"/>
        <end position="199"/>
    </location>
</feature>
<proteinExistence type="inferred from homology"/>